<reference evidence="1" key="1">
    <citation type="journal article" date="2015" name="Nature">
        <title>Complex archaea that bridge the gap between prokaryotes and eukaryotes.</title>
        <authorList>
            <person name="Spang A."/>
            <person name="Saw J.H."/>
            <person name="Jorgensen S.L."/>
            <person name="Zaremba-Niedzwiedzka K."/>
            <person name="Martijn J."/>
            <person name="Lind A.E."/>
            <person name="van Eijk R."/>
            <person name="Schleper C."/>
            <person name="Guy L."/>
            <person name="Ettema T.J."/>
        </authorList>
    </citation>
    <scope>NUCLEOTIDE SEQUENCE</scope>
</reference>
<comment type="caution">
    <text evidence="1">The sequence shown here is derived from an EMBL/GenBank/DDBJ whole genome shotgun (WGS) entry which is preliminary data.</text>
</comment>
<name>A0A0F8X9K5_9ZZZZ</name>
<dbReference type="AlphaFoldDB" id="A0A0F8X9K5"/>
<accession>A0A0F8X9K5</accession>
<organism evidence="1">
    <name type="scientific">marine sediment metagenome</name>
    <dbReference type="NCBI Taxonomy" id="412755"/>
    <lineage>
        <taxon>unclassified sequences</taxon>
        <taxon>metagenomes</taxon>
        <taxon>ecological metagenomes</taxon>
    </lineage>
</organism>
<evidence type="ECO:0000313" key="1">
    <source>
        <dbReference type="EMBL" id="KKK65822.1"/>
    </source>
</evidence>
<dbReference type="EMBL" id="LAZR01060368">
    <property type="protein sequence ID" value="KKK65822.1"/>
    <property type="molecule type" value="Genomic_DNA"/>
</dbReference>
<gene>
    <name evidence="1" type="ORF">LCGC14_2970260</name>
</gene>
<protein>
    <submittedName>
        <fullName evidence="1">Uncharacterized protein</fullName>
    </submittedName>
</protein>
<sequence length="76" mass="8451">MARLFTKENMARLTEFEQGEFMRLQMSSPYGGRSAYLPDDCGECGACGDTMLGSGWCQRCYARYAELECKAIGEAS</sequence>
<proteinExistence type="predicted"/>